<dbReference type="SUPFAM" id="SSF55383">
    <property type="entry name" value="Copper amine oxidase, domain N"/>
    <property type="match status" value="1"/>
</dbReference>
<dbReference type="RefSeq" id="WP_116187803.1">
    <property type="nucleotide sequence ID" value="NZ_QTTN01000003.1"/>
</dbReference>
<dbReference type="OrthoDB" id="2811497at2"/>
<dbReference type="AlphaFoldDB" id="A0A3D9SDC1"/>
<dbReference type="EMBL" id="QTTN01000003">
    <property type="protein sequence ID" value="REE92888.1"/>
    <property type="molecule type" value="Genomic_DNA"/>
</dbReference>
<dbReference type="InterPro" id="IPR012854">
    <property type="entry name" value="Cu_amine_oxidase-like_N"/>
</dbReference>
<evidence type="ECO:0000313" key="2">
    <source>
        <dbReference type="EMBL" id="REE92888.1"/>
    </source>
</evidence>
<dbReference type="Pfam" id="PF07833">
    <property type="entry name" value="Cu_amine_oxidN1"/>
    <property type="match status" value="1"/>
</dbReference>
<name>A0A3D9SDC1_9BACL</name>
<gene>
    <name evidence="2" type="ORF">A8990_103195</name>
</gene>
<feature type="domain" description="Copper amine oxidase-like N-terminal" evidence="1">
    <location>
        <begin position="447"/>
        <end position="538"/>
    </location>
</feature>
<dbReference type="InterPro" id="IPR036582">
    <property type="entry name" value="Mao_N_sf"/>
</dbReference>
<dbReference type="PROSITE" id="PS51257">
    <property type="entry name" value="PROKAR_LIPOPROTEIN"/>
    <property type="match status" value="1"/>
</dbReference>
<protein>
    <submittedName>
        <fullName evidence="2">Copper amine oxidase-like protein</fullName>
    </submittedName>
</protein>
<comment type="caution">
    <text evidence="2">The sequence shown here is derived from an EMBL/GenBank/DDBJ whole genome shotgun (WGS) entry which is preliminary data.</text>
</comment>
<proteinExistence type="predicted"/>
<evidence type="ECO:0000313" key="3">
    <source>
        <dbReference type="Proteomes" id="UP000256304"/>
    </source>
</evidence>
<evidence type="ECO:0000259" key="1">
    <source>
        <dbReference type="Pfam" id="PF07833"/>
    </source>
</evidence>
<sequence>MTDKRFRSAKWIGLLVLALVLIVTAGCQALGGVDFNAMLKQTLKVTSYESNQKLEMKLLVNNDSLAELPKEEQELFNLISNISVQLDNTKTSKNGELSAEGKLSLGEKTIGFKLAMDQKLVSLNLDGAKKPIVIHLPQPEAGAAGAASTTAASQESLTETGMKMLDSISGFTIDNLPNPTHLSVDAGQDTINGESVIGMKIHAELTGTELLDWMKSYIDALLKDQEGMKSMITGVYEALASQADALQSSGAAAEVESIFGSLPEEDESANQIDQAIAEITDMLTQASEELKTTDPEDQKVVDGIFTKDTYVKGDVFVDSKLDIRKSVIEASIKPDLTALDEMTAADQAAGSDDEDAINVIQADRSDIPFEGVWFRMTTERWNVNGDVVPVKPEAPAGAFDMDQAGNMQGYDVLRQFEPNSVVYGLLHNQLHISKQAVSLDLNYSRPAPILTPAGVTLVPMRAVAESLGAKISKDASGKLHVIDPATNGDIVLKVGSSSVVVNGKTEKWSFPPTVVNGTTYVPARPFIAALKGSLSWEKSYFGDGNMIVITREPV</sequence>
<accession>A0A3D9SDC1</accession>
<keyword evidence="3" id="KW-1185">Reference proteome</keyword>
<organism evidence="2 3">
    <name type="scientific">Paenibacillus taihuensis</name>
    <dbReference type="NCBI Taxonomy" id="1156355"/>
    <lineage>
        <taxon>Bacteria</taxon>
        <taxon>Bacillati</taxon>
        <taxon>Bacillota</taxon>
        <taxon>Bacilli</taxon>
        <taxon>Bacillales</taxon>
        <taxon>Paenibacillaceae</taxon>
        <taxon>Paenibacillus</taxon>
    </lineage>
</organism>
<dbReference type="Proteomes" id="UP000256304">
    <property type="component" value="Unassembled WGS sequence"/>
</dbReference>
<reference evidence="2 3" key="1">
    <citation type="submission" date="2018-08" db="EMBL/GenBank/DDBJ databases">
        <title>Genomic Encyclopedia of Type Strains, Phase III (KMG-III): the genomes of soil and plant-associated and newly described type strains.</title>
        <authorList>
            <person name="Whitman W."/>
        </authorList>
    </citation>
    <scope>NUCLEOTIDE SEQUENCE [LARGE SCALE GENOMIC DNA]</scope>
    <source>
        <strain evidence="2 3">CGMCC 1.10966</strain>
    </source>
</reference>
<dbReference type="Gene3D" id="3.30.457.10">
    <property type="entry name" value="Copper amine oxidase-like, N-terminal domain"/>
    <property type="match status" value="1"/>
</dbReference>